<dbReference type="FunFam" id="3.30.70.270:FF:000020">
    <property type="entry name" value="Transposon Tf2-6 polyprotein-like Protein"/>
    <property type="match status" value="1"/>
</dbReference>
<feature type="domain" description="Reverse transcriptase" evidence="2">
    <location>
        <begin position="149"/>
        <end position="212"/>
    </location>
</feature>
<dbReference type="InterPro" id="IPR043502">
    <property type="entry name" value="DNA/RNA_pol_sf"/>
</dbReference>
<evidence type="ECO:0000259" key="2">
    <source>
        <dbReference type="Pfam" id="PF00078"/>
    </source>
</evidence>
<dbReference type="PANTHER" id="PTHR33064">
    <property type="entry name" value="POL PROTEIN"/>
    <property type="match status" value="1"/>
</dbReference>
<dbReference type="AlphaFoldDB" id="A0A699JD90"/>
<dbReference type="CDD" id="cd01647">
    <property type="entry name" value="RT_LTR"/>
    <property type="match status" value="1"/>
</dbReference>
<dbReference type="EMBL" id="BKCJ010398477">
    <property type="protein sequence ID" value="GFA28662.1"/>
    <property type="molecule type" value="Genomic_DNA"/>
</dbReference>
<protein>
    <submittedName>
        <fullName evidence="3">Reverse transcriptase domain-containing protein</fullName>
    </submittedName>
</protein>
<name>A0A699JD90_TANCI</name>
<sequence length="365" mass="42010">MPEAILNSDPAPSLPNHEQSVPSFKNELKACEAKTIKSSVDEPLEVELKDLPPHLEYAFLEGDNKFPVIIAKELGDEEKAALIKVLKSHKRAIAWKLSDIQEVEKLLDAGLIYPISDSPWVSPVHCVPKKGGFTVVKNEENELIPTRLVTGWRVCIDYRKLNEATRKDHFPLSFMDQMLERLAGNEYYCFLDGFSGYFQIPMDPRDQEKKRLPALMERSLTTMEVFMDEFLVFGNSFETCLSRLDKMLQRCEDTKLCLNWEKSHFMVKESIVLGHKISRNRIEVDKAKVDEITKLLHPTTVNGVRSFLSHAGFYRRFIKDFSKISRPMTHLLEKDTLFIFSEDCIKDFQTLKQKLTEAPILIAPN</sequence>
<comment type="caution">
    <text evidence="3">The sequence shown here is derived from an EMBL/GenBank/DDBJ whole genome shotgun (WGS) entry which is preliminary data.</text>
</comment>
<keyword evidence="3" id="KW-0808">Transferase</keyword>
<evidence type="ECO:0000256" key="1">
    <source>
        <dbReference type="SAM" id="MobiDB-lite"/>
    </source>
</evidence>
<dbReference type="InterPro" id="IPR051320">
    <property type="entry name" value="Viral_Replic_Matur_Polypro"/>
</dbReference>
<proteinExistence type="predicted"/>
<dbReference type="Gene3D" id="3.30.70.270">
    <property type="match status" value="2"/>
</dbReference>
<organism evidence="3">
    <name type="scientific">Tanacetum cinerariifolium</name>
    <name type="common">Dalmatian daisy</name>
    <name type="synonym">Chrysanthemum cinerariifolium</name>
    <dbReference type="NCBI Taxonomy" id="118510"/>
    <lineage>
        <taxon>Eukaryota</taxon>
        <taxon>Viridiplantae</taxon>
        <taxon>Streptophyta</taxon>
        <taxon>Embryophyta</taxon>
        <taxon>Tracheophyta</taxon>
        <taxon>Spermatophyta</taxon>
        <taxon>Magnoliopsida</taxon>
        <taxon>eudicotyledons</taxon>
        <taxon>Gunneridae</taxon>
        <taxon>Pentapetalae</taxon>
        <taxon>asterids</taxon>
        <taxon>campanulids</taxon>
        <taxon>Asterales</taxon>
        <taxon>Asteraceae</taxon>
        <taxon>Asteroideae</taxon>
        <taxon>Anthemideae</taxon>
        <taxon>Anthemidinae</taxon>
        <taxon>Tanacetum</taxon>
    </lineage>
</organism>
<dbReference type="Pfam" id="PF00078">
    <property type="entry name" value="RVT_1"/>
    <property type="match status" value="1"/>
</dbReference>
<dbReference type="GO" id="GO:0003964">
    <property type="term" value="F:RNA-directed DNA polymerase activity"/>
    <property type="evidence" value="ECO:0007669"/>
    <property type="project" value="UniProtKB-KW"/>
</dbReference>
<evidence type="ECO:0000313" key="3">
    <source>
        <dbReference type="EMBL" id="GFA28662.1"/>
    </source>
</evidence>
<dbReference type="InterPro" id="IPR043128">
    <property type="entry name" value="Rev_trsase/Diguanyl_cyclase"/>
</dbReference>
<dbReference type="InterPro" id="IPR000477">
    <property type="entry name" value="RT_dom"/>
</dbReference>
<dbReference type="SUPFAM" id="SSF56672">
    <property type="entry name" value="DNA/RNA polymerases"/>
    <property type="match status" value="1"/>
</dbReference>
<accession>A0A699JD90</accession>
<dbReference type="PANTHER" id="PTHR33064:SF39">
    <property type="match status" value="1"/>
</dbReference>
<feature type="region of interest" description="Disordered" evidence="1">
    <location>
        <begin position="1"/>
        <end position="22"/>
    </location>
</feature>
<gene>
    <name evidence="3" type="ORF">Tci_600634</name>
</gene>
<keyword evidence="3" id="KW-0548">Nucleotidyltransferase</keyword>
<keyword evidence="3" id="KW-0695">RNA-directed DNA polymerase</keyword>
<reference evidence="3" key="1">
    <citation type="journal article" date="2019" name="Sci. Rep.">
        <title>Draft genome of Tanacetum cinerariifolium, the natural source of mosquito coil.</title>
        <authorList>
            <person name="Yamashiro T."/>
            <person name="Shiraishi A."/>
            <person name="Satake H."/>
            <person name="Nakayama K."/>
        </authorList>
    </citation>
    <scope>NUCLEOTIDE SEQUENCE</scope>
</reference>